<proteinExistence type="predicted"/>
<dbReference type="RefSeq" id="WP_377404340.1">
    <property type="nucleotide sequence ID" value="NZ_JBHTFQ010000006.1"/>
</dbReference>
<dbReference type="Proteomes" id="UP001596516">
    <property type="component" value="Unassembled WGS sequence"/>
</dbReference>
<gene>
    <name evidence="2" type="ORF">ACFQXB_12835</name>
</gene>
<dbReference type="EMBL" id="JBHTFQ010000006">
    <property type="protein sequence ID" value="MFC7705083.1"/>
    <property type="molecule type" value="Genomic_DNA"/>
</dbReference>
<protein>
    <submittedName>
        <fullName evidence="2">Uncharacterized protein</fullName>
    </submittedName>
</protein>
<organism evidence="2 3">
    <name type="scientific">Plastorhodobacter daqingensis</name>
    <dbReference type="NCBI Taxonomy" id="1387281"/>
    <lineage>
        <taxon>Bacteria</taxon>
        <taxon>Pseudomonadati</taxon>
        <taxon>Pseudomonadota</taxon>
        <taxon>Alphaproteobacteria</taxon>
        <taxon>Rhodobacterales</taxon>
        <taxon>Paracoccaceae</taxon>
        <taxon>Plastorhodobacter</taxon>
    </lineage>
</organism>
<evidence type="ECO:0000313" key="3">
    <source>
        <dbReference type="Proteomes" id="UP001596516"/>
    </source>
</evidence>
<accession>A0ABW2UMA0</accession>
<feature type="compositionally biased region" description="Basic and acidic residues" evidence="1">
    <location>
        <begin position="39"/>
        <end position="72"/>
    </location>
</feature>
<evidence type="ECO:0000256" key="1">
    <source>
        <dbReference type="SAM" id="MobiDB-lite"/>
    </source>
</evidence>
<feature type="compositionally biased region" description="Basic residues" evidence="1">
    <location>
        <begin position="1"/>
        <end position="10"/>
    </location>
</feature>
<name>A0ABW2UMA0_9RHOB</name>
<feature type="region of interest" description="Disordered" evidence="1">
    <location>
        <begin position="1"/>
        <end position="72"/>
    </location>
</feature>
<sequence>MAKADRKHFGVGHQGKGDGTGAMTEVDSADIPENIVLSNRDKAQHSPERGLDSRHVQTEQYKDHSTNRRSED</sequence>
<reference evidence="3" key="1">
    <citation type="journal article" date="2019" name="Int. J. Syst. Evol. Microbiol.">
        <title>The Global Catalogue of Microorganisms (GCM) 10K type strain sequencing project: providing services to taxonomists for standard genome sequencing and annotation.</title>
        <authorList>
            <consortium name="The Broad Institute Genomics Platform"/>
            <consortium name="The Broad Institute Genome Sequencing Center for Infectious Disease"/>
            <person name="Wu L."/>
            <person name="Ma J."/>
        </authorList>
    </citation>
    <scope>NUCLEOTIDE SEQUENCE [LARGE SCALE GENOMIC DNA]</scope>
    <source>
        <strain evidence="3">CGMCC 1.12750</strain>
    </source>
</reference>
<keyword evidence="3" id="KW-1185">Reference proteome</keyword>
<evidence type="ECO:0000313" key="2">
    <source>
        <dbReference type="EMBL" id="MFC7705083.1"/>
    </source>
</evidence>
<comment type="caution">
    <text evidence="2">The sequence shown here is derived from an EMBL/GenBank/DDBJ whole genome shotgun (WGS) entry which is preliminary data.</text>
</comment>